<evidence type="ECO:0000256" key="1">
    <source>
        <dbReference type="SAM" id="MobiDB-lite"/>
    </source>
</evidence>
<feature type="compositionally biased region" description="Basic and acidic residues" evidence="1">
    <location>
        <begin position="1"/>
        <end position="10"/>
    </location>
</feature>
<reference evidence="2 3" key="1">
    <citation type="submission" date="2019-05" db="EMBL/GenBank/DDBJ databases">
        <title>Another draft genome of Portunus trituberculatus and its Hox gene families provides insights of decapod evolution.</title>
        <authorList>
            <person name="Jeong J.-H."/>
            <person name="Song I."/>
            <person name="Kim S."/>
            <person name="Choi T."/>
            <person name="Kim D."/>
            <person name="Ryu S."/>
            <person name="Kim W."/>
        </authorList>
    </citation>
    <scope>NUCLEOTIDE SEQUENCE [LARGE SCALE GENOMIC DNA]</scope>
    <source>
        <tissue evidence="2">Muscle</tissue>
    </source>
</reference>
<dbReference type="EMBL" id="VSRR010010097">
    <property type="protein sequence ID" value="MPC51319.1"/>
    <property type="molecule type" value="Genomic_DNA"/>
</dbReference>
<keyword evidence="3" id="KW-1185">Reference proteome</keyword>
<proteinExistence type="predicted"/>
<feature type="compositionally biased region" description="Pro residues" evidence="1">
    <location>
        <begin position="63"/>
        <end position="75"/>
    </location>
</feature>
<accession>A0A5B7G1B8</accession>
<organism evidence="2 3">
    <name type="scientific">Portunus trituberculatus</name>
    <name type="common">Swimming crab</name>
    <name type="synonym">Neptunus trituberculatus</name>
    <dbReference type="NCBI Taxonomy" id="210409"/>
    <lineage>
        <taxon>Eukaryota</taxon>
        <taxon>Metazoa</taxon>
        <taxon>Ecdysozoa</taxon>
        <taxon>Arthropoda</taxon>
        <taxon>Crustacea</taxon>
        <taxon>Multicrustacea</taxon>
        <taxon>Malacostraca</taxon>
        <taxon>Eumalacostraca</taxon>
        <taxon>Eucarida</taxon>
        <taxon>Decapoda</taxon>
        <taxon>Pleocyemata</taxon>
        <taxon>Brachyura</taxon>
        <taxon>Eubrachyura</taxon>
        <taxon>Portunoidea</taxon>
        <taxon>Portunidae</taxon>
        <taxon>Portuninae</taxon>
        <taxon>Portunus</taxon>
    </lineage>
</organism>
<evidence type="ECO:0000313" key="2">
    <source>
        <dbReference type="EMBL" id="MPC51319.1"/>
    </source>
</evidence>
<sequence length="75" mass="8514">MMTATYEHRVTRQHHHQQKQHTPASPLTTHSPLYHSTLTTTTTTTRCSHAMQFIHTNPLRLNTPPPSPPSPLLPN</sequence>
<name>A0A5B7G1B8_PORTR</name>
<protein>
    <submittedName>
        <fullName evidence="2">Uncharacterized protein</fullName>
    </submittedName>
</protein>
<feature type="region of interest" description="Disordered" evidence="1">
    <location>
        <begin position="55"/>
        <end position="75"/>
    </location>
</feature>
<comment type="caution">
    <text evidence="2">The sequence shown here is derived from an EMBL/GenBank/DDBJ whole genome shotgun (WGS) entry which is preliminary data.</text>
</comment>
<feature type="compositionally biased region" description="Low complexity" evidence="1">
    <location>
        <begin position="27"/>
        <end position="41"/>
    </location>
</feature>
<gene>
    <name evidence="2" type="ORF">E2C01_045163</name>
</gene>
<dbReference type="Proteomes" id="UP000324222">
    <property type="component" value="Unassembled WGS sequence"/>
</dbReference>
<dbReference type="AlphaFoldDB" id="A0A5B7G1B8"/>
<evidence type="ECO:0000313" key="3">
    <source>
        <dbReference type="Proteomes" id="UP000324222"/>
    </source>
</evidence>
<feature type="region of interest" description="Disordered" evidence="1">
    <location>
        <begin position="1"/>
        <end position="41"/>
    </location>
</feature>